<comment type="caution">
    <text evidence="1">The sequence shown here is derived from an EMBL/GenBank/DDBJ whole genome shotgun (WGS) entry which is preliminary data.</text>
</comment>
<protein>
    <submittedName>
        <fullName evidence="1">Uncharacterized protein</fullName>
    </submittedName>
</protein>
<sequence>MSYPSKNPLEHDIVGAQICATISAADIHLAHFHFAFRKQKKVFTNLISIMSYPLHKQEFFHSKVKENFNLPVTRHATL</sequence>
<name>A0A7J7KHQ7_BUGNE</name>
<dbReference type="Proteomes" id="UP000593567">
    <property type="component" value="Unassembled WGS sequence"/>
</dbReference>
<reference evidence="1" key="1">
    <citation type="submission" date="2020-06" db="EMBL/GenBank/DDBJ databases">
        <title>Draft genome of Bugula neritina, a colonial animal packing powerful symbionts and potential medicines.</title>
        <authorList>
            <person name="Rayko M."/>
        </authorList>
    </citation>
    <scope>NUCLEOTIDE SEQUENCE [LARGE SCALE GENOMIC DNA]</scope>
    <source>
        <strain evidence="1">Kwan_BN1</strain>
    </source>
</reference>
<evidence type="ECO:0000313" key="1">
    <source>
        <dbReference type="EMBL" id="KAF6038099.1"/>
    </source>
</evidence>
<dbReference type="EMBL" id="VXIV02000469">
    <property type="protein sequence ID" value="KAF6038099.1"/>
    <property type="molecule type" value="Genomic_DNA"/>
</dbReference>
<gene>
    <name evidence="1" type="ORF">EB796_003575</name>
</gene>
<evidence type="ECO:0000313" key="2">
    <source>
        <dbReference type="Proteomes" id="UP000593567"/>
    </source>
</evidence>
<proteinExistence type="predicted"/>
<keyword evidence="2" id="KW-1185">Reference proteome</keyword>
<organism evidence="1 2">
    <name type="scientific">Bugula neritina</name>
    <name type="common">Brown bryozoan</name>
    <name type="synonym">Sertularia neritina</name>
    <dbReference type="NCBI Taxonomy" id="10212"/>
    <lineage>
        <taxon>Eukaryota</taxon>
        <taxon>Metazoa</taxon>
        <taxon>Spiralia</taxon>
        <taxon>Lophotrochozoa</taxon>
        <taxon>Bryozoa</taxon>
        <taxon>Gymnolaemata</taxon>
        <taxon>Cheilostomatida</taxon>
        <taxon>Flustrina</taxon>
        <taxon>Buguloidea</taxon>
        <taxon>Bugulidae</taxon>
        <taxon>Bugula</taxon>
    </lineage>
</organism>
<dbReference type="AlphaFoldDB" id="A0A7J7KHQ7"/>
<accession>A0A7J7KHQ7</accession>